<dbReference type="Proteomes" id="UP000186156">
    <property type="component" value="Unassembled WGS sequence"/>
</dbReference>
<evidence type="ECO:0000256" key="4">
    <source>
        <dbReference type="ARBA" id="ARBA00023015"/>
    </source>
</evidence>
<name>A0A1N7P3Y8_9BACL</name>
<dbReference type="GO" id="GO:0000976">
    <property type="term" value="F:transcription cis-regulatory region binding"/>
    <property type="evidence" value="ECO:0007669"/>
    <property type="project" value="TreeGrafter"/>
</dbReference>
<dbReference type="CDD" id="cd07153">
    <property type="entry name" value="Fur_like"/>
    <property type="match status" value="1"/>
</dbReference>
<dbReference type="SUPFAM" id="SSF46785">
    <property type="entry name" value="Winged helix' DNA-binding domain"/>
    <property type="match status" value="1"/>
</dbReference>
<dbReference type="GO" id="GO:0045892">
    <property type="term" value="P:negative regulation of DNA-templated transcription"/>
    <property type="evidence" value="ECO:0007669"/>
    <property type="project" value="TreeGrafter"/>
</dbReference>
<dbReference type="EMBL" id="FTOO01000011">
    <property type="protein sequence ID" value="SIT05237.1"/>
    <property type="molecule type" value="Genomic_DNA"/>
</dbReference>
<feature type="binding site" evidence="7">
    <location>
        <position position="126"/>
    </location>
    <ligand>
        <name>Zn(2+)</name>
        <dbReference type="ChEBI" id="CHEBI:29105"/>
    </ligand>
</feature>
<evidence type="ECO:0000256" key="2">
    <source>
        <dbReference type="ARBA" id="ARBA00022491"/>
    </source>
</evidence>
<dbReference type="InterPro" id="IPR036390">
    <property type="entry name" value="WH_DNA-bd_sf"/>
</dbReference>
<protein>
    <submittedName>
        <fullName evidence="8">Fur family transcriptional regulator, peroxide stress response regulator</fullName>
    </submittedName>
</protein>
<organism evidence="8 9">
    <name type="scientific">Alicyclobacillus vulcanalis</name>
    <dbReference type="NCBI Taxonomy" id="252246"/>
    <lineage>
        <taxon>Bacteria</taxon>
        <taxon>Bacillati</taxon>
        <taxon>Bacillota</taxon>
        <taxon>Bacilli</taxon>
        <taxon>Bacillales</taxon>
        <taxon>Alicyclobacillaceae</taxon>
        <taxon>Alicyclobacillus</taxon>
    </lineage>
</organism>
<evidence type="ECO:0000256" key="3">
    <source>
        <dbReference type="ARBA" id="ARBA00022833"/>
    </source>
</evidence>
<evidence type="ECO:0000256" key="7">
    <source>
        <dbReference type="PIRSR" id="PIRSR602481-1"/>
    </source>
</evidence>
<keyword evidence="4" id="KW-0805">Transcription regulation</keyword>
<gene>
    <name evidence="8" type="ORF">SAMN05421799_11135</name>
</gene>
<feature type="binding site" evidence="7">
    <location>
        <position position="129"/>
    </location>
    <ligand>
        <name>Zn(2+)</name>
        <dbReference type="ChEBI" id="CHEBI:29105"/>
    </ligand>
</feature>
<feature type="binding site" evidence="7">
    <location>
        <position position="89"/>
    </location>
    <ligand>
        <name>Zn(2+)</name>
        <dbReference type="ChEBI" id="CHEBI:29105"/>
    </ligand>
</feature>
<proteinExistence type="inferred from homology"/>
<keyword evidence="2" id="KW-0678">Repressor</keyword>
<feature type="binding site" evidence="7">
    <location>
        <position position="86"/>
    </location>
    <ligand>
        <name>Zn(2+)</name>
        <dbReference type="ChEBI" id="CHEBI:29105"/>
    </ligand>
</feature>
<dbReference type="PANTHER" id="PTHR33202:SF7">
    <property type="entry name" value="FERRIC UPTAKE REGULATION PROTEIN"/>
    <property type="match status" value="1"/>
</dbReference>
<dbReference type="GO" id="GO:0003700">
    <property type="term" value="F:DNA-binding transcription factor activity"/>
    <property type="evidence" value="ECO:0007669"/>
    <property type="project" value="InterPro"/>
</dbReference>
<keyword evidence="9" id="KW-1185">Reference proteome</keyword>
<keyword evidence="7" id="KW-0479">Metal-binding</keyword>
<dbReference type="InterPro" id="IPR043135">
    <property type="entry name" value="Fur_C"/>
</dbReference>
<accession>A0A1N7P3Y8</accession>
<keyword evidence="6" id="KW-0804">Transcription</keyword>
<dbReference type="InterPro" id="IPR002481">
    <property type="entry name" value="FUR"/>
</dbReference>
<sequence length="144" mass="15741">MSKMSKPVNWTAQRRAVFDIVQASHDHPTATDIMERLSASGHRYAYATVYNALRYLTEKGLLKEVKIGESASRYDANTSDHAHVVCVRCGAIAEFEQAPPAPWMDEIARGTGYRVLSAELVFHGVCPACQGKTDDPTDSGAAAR</sequence>
<dbReference type="GO" id="GO:1900376">
    <property type="term" value="P:regulation of secondary metabolite biosynthetic process"/>
    <property type="evidence" value="ECO:0007669"/>
    <property type="project" value="TreeGrafter"/>
</dbReference>
<reference evidence="9" key="1">
    <citation type="submission" date="2017-01" db="EMBL/GenBank/DDBJ databases">
        <authorList>
            <person name="Varghese N."/>
            <person name="Submissions S."/>
        </authorList>
    </citation>
    <scope>NUCLEOTIDE SEQUENCE [LARGE SCALE GENOMIC DNA]</scope>
    <source>
        <strain evidence="9">DSM 16176</strain>
    </source>
</reference>
<keyword evidence="5" id="KW-0238">DNA-binding</keyword>
<comment type="cofactor">
    <cofactor evidence="7">
        <name>Zn(2+)</name>
        <dbReference type="ChEBI" id="CHEBI:29105"/>
    </cofactor>
    <text evidence="7">Binds 1 zinc ion per subunit.</text>
</comment>
<dbReference type="GO" id="GO:0008270">
    <property type="term" value="F:zinc ion binding"/>
    <property type="evidence" value="ECO:0007669"/>
    <property type="project" value="TreeGrafter"/>
</dbReference>
<keyword evidence="3 7" id="KW-0862">Zinc</keyword>
<dbReference type="Gene3D" id="1.10.10.10">
    <property type="entry name" value="Winged helix-like DNA-binding domain superfamily/Winged helix DNA-binding domain"/>
    <property type="match status" value="1"/>
</dbReference>
<evidence type="ECO:0000256" key="5">
    <source>
        <dbReference type="ARBA" id="ARBA00023125"/>
    </source>
</evidence>
<dbReference type="Gene3D" id="3.30.1490.190">
    <property type="match status" value="1"/>
</dbReference>
<dbReference type="Pfam" id="PF01475">
    <property type="entry name" value="FUR"/>
    <property type="match status" value="1"/>
</dbReference>
<comment type="similarity">
    <text evidence="1">Belongs to the Fur family.</text>
</comment>
<evidence type="ECO:0000313" key="8">
    <source>
        <dbReference type="EMBL" id="SIT05237.1"/>
    </source>
</evidence>
<dbReference type="InterPro" id="IPR036388">
    <property type="entry name" value="WH-like_DNA-bd_sf"/>
</dbReference>
<dbReference type="AlphaFoldDB" id="A0A1N7P3Y8"/>
<dbReference type="PANTHER" id="PTHR33202">
    <property type="entry name" value="ZINC UPTAKE REGULATION PROTEIN"/>
    <property type="match status" value="1"/>
</dbReference>
<dbReference type="STRING" id="252246.SAMN05421799_11135"/>
<evidence type="ECO:0000313" key="9">
    <source>
        <dbReference type="Proteomes" id="UP000186156"/>
    </source>
</evidence>
<evidence type="ECO:0000256" key="6">
    <source>
        <dbReference type="ARBA" id="ARBA00023163"/>
    </source>
</evidence>
<evidence type="ECO:0000256" key="1">
    <source>
        <dbReference type="ARBA" id="ARBA00007957"/>
    </source>
</evidence>